<evidence type="ECO:0000313" key="3">
    <source>
        <dbReference type="Proteomes" id="UP001472677"/>
    </source>
</evidence>
<keyword evidence="1" id="KW-0812">Transmembrane</keyword>
<reference evidence="2 3" key="1">
    <citation type="journal article" date="2024" name="G3 (Bethesda)">
        <title>Genome assembly of Hibiscus sabdariffa L. provides insights into metabolisms of medicinal natural products.</title>
        <authorList>
            <person name="Kim T."/>
        </authorList>
    </citation>
    <scope>NUCLEOTIDE SEQUENCE [LARGE SCALE GENOMIC DNA]</scope>
    <source>
        <strain evidence="2">TK-2024</strain>
        <tissue evidence="2">Old leaves</tissue>
    </source>
</reference>
<protein>
    <submittedName>
        <fullName evidence="2">Uncharacterized protein</fullName>
    </submittedName>
</protein>
<dbReference type="Proteomes" id="UP001472677">
    <property type="component" value="Unassembled WGS sequence"/>
</dbReference>
<keyword evidence="1" id="KW-0472">Membrane</keyword>
<gene>
    <name evidence="2" type="ORF">V6N12_076322</name>
</gene>
<name>A0ABR2DB76_9ROSI</name>
<evidence type="ECO:0000256" key="1">
    <source>
        <dbReference type="SAM" id="Phobius"/>
    </source>
</evidence>
<organism evidence="2 3">
    <name type="scientific">Hibiscus sabdariffa</name>
    <name type="common">roselle</name>
    <dbReference type="NCBI Taxonomy" id="183260"/>
    <lineage>
        <taxon>Eukaryota</taxon>
        <taxon>Viridiplantae</taxon>
        <taxon>Streptophyta</taxon>
        <taxon>Embryophyta</taxon>
        <taxon>Tracheophyta</taxon>
        <taxon>Spermatophyta</taxon>
        <taxon>Magnoliopsida</taxon>
        <taxon>eudicotyledons</taxon>
        <taxon>Gunneridae</taxon>
        <taxon>Pentapetalae</taxon>
        <taxon>rosids</taxon>
        <taxon>malvids</taxon>
        <taxon>Malvales</taxon>
        <taxon>Malvaceae</taxon>
        <taxon>Malvoideae</taxon>
        <taxon>Hibiscus</taxon>
    </lineage>
</organism>
<accession>A0ABR2DB76</accession>
<feature type="transmembrane region" description="Helical" evidence="1">
    <location>
        <begin position="43"/>
        <end position="61"/>
    </location>
</feature>
<feature type="transmembrane region" description="Helical" evidence="1">
    <location>
        <begin position="68"/>
        <end position="85"/>
    </location>
</feature>
<dbReference type="EMBL" id="JBBPBM010000033">
    <property type="protein sequence ID" value="KAK8533041.1"/>
    <property type="molecule type" value="Genomic_DNA"/>
</dbReference>
<keyword evidence="3" id="KW-1185">Reference proteome</keyword>
<evidence type="ECO:0000313" key="2">
    <source>
        <dbReference type="EMBL" id="KAK8533041.1"/>
    </source>
</evidence>
<proteinExistence type="predicted"/>
<keyword evidence="1" id="KW-1133">Transmembrane helix</keyword>
<comment type="caution">
    <text evidence="2">The sequence shown here is derived from an EMBL/GenBank/DDBJ whole genome shotgun (WGS) entry which is preliminary data.</text>
</comment>
<sequence>MMKLTMVSLSNSLLFPSRTAKECLEKYADEIAFHFLFPVPAKAGISVGTSFYCLGKFWVFGLDCISSALLYFDLLLLSYAVYLILNLHRLISPG</sequence>